<dbReference type="InterPro" id="IPR012556">
    <property type="entry name" value="Entericidin"/>
</dbReference>
<keyword evidence="5" id="KW-0564">Palmitate</keyword>
<organism evidence="7 8">
    <name type="scientific">Vitreoscilla stercoraria</name>
    <dbReference type="NCBI Taxonomy" id="61"/>
    <lineage>
        <taxon>Bacteria</taxon>
        <taxon>Pseudomonadati</taxon>
        <taxon>Pseudomonadota</taxon>
        <taxon>Betaproteobacteria</taxon>
        <taxon>Neisseriales</taxon>
        <taxon>Neisseriaceae</taxon>
        <taxon>Vitreoscilla</taxon>
    </lineage>
</organism>
<keyword evidence="4" id="KW-0472">Membrane</keyword>
<proteinExistence type="inferred from homology"/>
<dbReference type="Pfam" id="PF08085">
    <property type="entry name" value="Entericidin"/>
    <property type="match status" value="1"/>
</dbReference>
<dbReference type="PROSITE" id="PS51257">
    <property type="entry name" value="PROKAR_LIPOPROTEIN"/>
    <property type="match status" value="1"/>
</dbReference>
<protein>
    <submittedName>
        <fullName evidence="7">Entericidin A/B family lipoprotein</fullName>
    </submittedName>
</protein>
<reference evidence="7" key="1">
    <citation type="submission" date="2021-12" db="EMBL/GenBank/DDBJ databases">
        <authorList>
            <person name="Veyrier F.J."/>
        </authorList>
    </citation>
    <scope>NUCLEOTIDE SEQUENCE</scope>
    <source>
        <strain evidence="7">SAG 1488-6</strain>
    </source>
</reference>
<evidence type="ECO:0000256" key="4">
    <source>
        <dbReference type="ARBA" id="ARBA00023136"/>
    </source>
</evidence>
<dbReference type="Proteomes" id="UP000832034">
    <property type="component" value="Chromosome"/>
</dbReference>
<evidence type="ECO:0000313" key="8">
    <source>
        <dbReference type="Proteomes" id="UP000832034"/>
    </source>
</evidence>
<keyword evidence="6 7" id="KW-0449">Lipoprotein</keyword>
<evidence type="ECO:0000256" key="1">
    <source>
        <dbReference type="ARBA" id="ARBA00010296"/>
    </source>
</evidence>
<keyword evidence="3" id="KW-0732">Signal</keyword>
<evidence type="ECO:0000313" key="7">
    <source>
        <dbReference type="EMBL" id="UOO93478.1"/>
    </source>
</evidence>
<dbReference type="EMBL" id="CP091512">
    <property type="protein sequence ID" value="UOO93478.1"/>
    <property type="molecule type" value="Genomic_DNA"/>
</dbReference>
<gene>
    <name evidence="7" type="ORF">LVJ81_05495</name>
</gene>
<keyword evidence="2" id="KW-1003">Cell membrane</keyword>
<name>A0ABY4EDR2_VITST</name>
<dbReference type="RefSeq" id="WP_019958854.1">
    <property type="nucleotide sequence ID" value="NZ_CP091512.1"/>
</dbReference>
<evidence type="ECO:0000256" key="2">
    <source>
        <dbReference type="ARBA" id="ARBA00022475"/>
    </source>
</evidence>
<keyword evidence="8" id="KW-1185">Reference proteome</keyword>
<comment type="similarity">
    <text evidence="1">Belongs to the EcnA/EcnB lipoprotein family.</text>
</comment>
<reference evidence="7" key="2">
    <citation type="journal article" date="2022" name="Res Sq">
        <title>Evolution of multicellular longitudinally dividing oral cavity symbionts (Neisseriaceae).</title>
        <authorList>
            <person name="Nyongesa S."/>
            <person name="Weber P."/>
            <person name="Bernet E."/>
            <person name="Pullido F."/>
            <person name="Nieckarz M."/>
            <person name="Delaby M."/>
            <person name="Nieves C."/>
            <person name="Viehboeck T."/>
            <person name="Krause N."/>
            <person name="Rivera-Millot A."/>
            <person name="Nakamura A."/>
            <person name="Vischer N."/>
            <person name="VanNieuwenhze M."/>
            <person name="Brun Y."/>
            <person name="Cava F."/>
            <person name="Bulgheresi S."/>
            <person name="Veyrier F."/>
        </authorList>
    </citation>
    <scope>NUCLEOTIDE SEQUENCE</scope>
    <source>
        <strain evidence="7">SAG 1488-6</strain>
    </source>
</reference>
<sequence length="46" mass="4536">MKHLALIACAAIVFLAGCNTVKGIGRDISGGGQAVSGAAKSVHPNM</sequence>
<accession>A0ABY4EDR2</accession>
<evidence type="ECO:0000256" key="5">
    <source>
        <dbReference type="ARBA" id="ARBA00023139"/>
    </source>
</evidence>
<evidence type="ECO:0000256" key="6">
    <source>
        <dbReference type="ARBA" id="ARBA00023288"/>
    </source>
</evidence>
<evidence type="ECO:0000256" key="3">
    <source>
        <dbReference type="ARBA" id="ARBA00022729"/>
    </source>
</evidence>